<evidence type="ECO:0000256" key="2">
    <source>
        <dbReference type="ARBA" id="ARBA00022630"/>
    </source>
</evidence>
<keyword evidence="2 6" id="KW-0285">Flavoprotein</keyword>
<evidence type="ECO:0000256" key="4">
    <source>
        <dbReference type="ARBA" id="ARBA00022857"/>
    </source>
</evidence>
<evidence type="ECO:0000256" key="1">
    <source>
        <dbReference type="ARBA" id="ARBA00009183"/>
    </source>
</evidence>
<dbReference type="PANTHER" id="PTHR23023">
    <property type="entry name" value="DIMETHYLANILINE MONOOXYGENASE"/>
    <property type="match status" value="1"/>
</dbReference>
<proteinExistence type="inferred from homology"/>
<keyword evidence="6 7" id="KW-0503">Monooxygenase</keyword>
<dbReference type="SUPFAM" id="SSF51905">
    <property type="entry name" value="FAD/NAD(P)-binding domain"/>
    <property type="match status" value="1"/>
</dbReference>
<dbReference type="AlphaFoldDB" id="A0A9Q0YHT5"/>
<dbReference type="PRINTS" id="PR00370">
    <property type="entry name" value="FMOXYGENASE"/>
</dbReference>
<keyword evidence="5 6" id="KW-0560">Oxidoreductase</keyword>
<sequence>MNVKRVGIVGAGPGGLAAIKACLEEGLEPTAFEREEELGGVWVYRDVDKMRYPETAAVYKCLKTNTSKAFFGFTDFPSPAEWPPFVSHDKVLKYLENYAIHFGLSKYIRFQSEVVKLSPVDDYETTGRWRLRYLSLGKEHEEIFDAVIICSGFYSKPNFPQYPGLELFKGDVIPGNTYRENTKFADKKVLVVGKY</sequence>
<reference evidence="7" key="1">
    <citation type="submission" date="2021-10" db="EMBL/GenBank/DDBJ databases">
        <title>Tropical sea cucumber genome reveals ecological adaptation and Cuvierian tubules defense mechanism.</title>
        <authorList>
            <person name="Chen T."/>
        </authorList>
    </citation>
    <scope>NUCLEOTIDE SEQUENCE</scope>
    <source>
        <strain evidence="7">Nanhai2018</strain>
        <tissue evidence="7">Muscle</tissue>
    </source>
</reference>
<dbReference type="InterPro" id="IPR000960">
    <property type="entry name" value="Flavin_mOase"/>
</dbReference>
<keyword evidence="4" id="KW-0521">NADP</keyword>
<name>A0A9Q0YHT5_HOLLE</name>
<dbReference type="GO" id="GO:0050661">
    <property type="term" value="F:NADP binding"/>
    <property type="evidence" value="ECO:0007669"/>
    <property type="project" value="InterPro"/>
</dbReference>
<dbReference type="InterPro" id="IPR020946">
    <property type="entry name" value="Flavin_mOase-like"/>
</dbReference>
<keyword evidence="3 6" id="KW-0274">FAD</keyword>
<dbReference type="Pfam" id="PF00743">
    <property type="entry name" value="FMO-like"/>
    <property type="match status" value="1"/>
</dbReference>
<evidence type="ECO:0000256" key="6">
    <source>
        <dbReference type="RuleBase" id="RU361177"/>
    </source>
</evidence>
<evidence type="ECO:0000256" key="5">
    <source>
        <dbReference type="ARBA" id="ARBA00023002"/>
    </source>
</evidence>
<comment type="caution">
    <text evidence="7">The sequence shown here is derived from an EMBL/GenBank/DDBJ whole genome shotgun (WGS) entry which is preliminary data.</text>
</comment>
<keyword evidence="8" id="KW-1185">Reference proteome</keyword>
<evidence type="ECO:0000313" key="7">
    <source>
        <dbReference type="EMBL" id="KAJ8020804.1"/>
    </source>
</evidence>
<dbReference type="GO" id="GO:0004499">
    <property type="term" value="F:N,N-dimethylaniline monooxygenase activity"/>
    <property type="evidence" value="ECO:0007669"/>
    <property type="project" value="InterPro"/>
</dbReference>
<evidence type="ECO:0000313" key="8">
    <source>
        <dbReference type="Proteomes" id="UP001152320"/>
    </source>
</evidence>
<organism evidence="7 8">
    <name type="scientific">Holothuria leucospilota</name>
    <name type="common">Black long sea cucumber</name>
    <name type="synonym">Mertensiothuria leucospilota</name>
    <dbReference type="NCBI Taxonomy" id="206669"/>
    <lineage>
        <taxon>Eukaryota</taxon>
        <taxon>Metazoa</taxon>
        <taxon>Echinodermata</taxon>
        <taxon>Eleutherozoa</taxon>
        <taxon>Echinozoa</taxon>
        <taxon>Holothuroidea</taxon>
        <taxon>Aspidochirotacea</taxon>
        <taxon>Aspidochirotida</taxon>
        <taxon>Holothuriidae</taxon>
        <taxon>Holothuria</taxon>
    </lineage>
</organism>
<gene>
    <name evidence="7" type="ORF">HOLleu_40491</name>
</gene>
<protein>
    <recommendedName>
        <fullName evidence="6">Flavin-containing monooxygenase</fullName>
        <ecNumber evidence="6">1.-.-.-</ecNumber>
    </recommendedName>
</protein>
<dbReference type="OrthoDB" id="66881at2759"/>
<evidence type="ECO:0000256" key="3">
    <source>
        <dbReference type="ARBA" id="ARBA00022827"/>
    </source>
</evidence>
<comment type="cofactor">
    <cofactor evidence="6">
        <name>FAD</name>
        <dbReference type="ChEBI" id="CHEBI:57692"/>
    </cofactor>
</comment>
<dbReference type="InterPro" id="IPR050346">
    <property type="entry name" value="FMO-like"/>
</dbReference>
<dbReference type="Proteomes" id="UP001152320">
    <property type="component" value="Chromosome 22"/>
</dbReference>
<dbReference type="EMBL" id="JAIZAY010000022">
    <property type="protein sequence ID" value="KAJ8020804.1"/>
    <property type="molecule type" value="Genomic_DNA"/>
</dbReference>
<dbReference type="Gene3D" id="3.50.50.60">
    <property type="entry name" value="FAD/NAD(P)-binding domain"/>
    <property type="match status" value="1"/>
</dbReference>
<dbReference type="InterPro" id="IPR036188">
    <property type="entry name" value="FAD/NAD-bd_sf"/>
</dbReference>
<comment type="similarity">
    <text evidence="1 6">Belongs to the FMO family.</text>
</comment>
<accession>A0A9Q0YHT5</accession>
<dbReference type="GO" id="GO:0050660">
    <property type="term" value="F:flavin adenine dinucleotide binding"/>
    <property type="evidence" value="ECO:0007669"/>
    <property type="project" value="InterPro"/>
</dbReference>
<dbReference type="EC" id="1.-.-.-" evidence="6"/>